<dbReference type="EMBL" id="JAIZAY010000006">
    <property type="protein sequence ID" value="KAJ8040814.1"/>
    <property type="molecule type" value="Genomic_DNA"/>
</dbReference>
<evidence type="ECO:0000313" key="8">
    <source>
        <dbReference type="EMBL" id="KAJ8040814.1"/>
    </source>
</evidence>
<keyword evidence="2 7" id="KW-0812">Transmembrane</keyword>
<accession>A0A9Q1HCB5</accession>
<evidence type="ECO:0000256" key="5">
    <source>
        <dbReference type="ARBA" id="ARBA00023242"/>
    </source>
</evidence>
<dbReference type="AlphaFoldDB" id="A0A9Q1HCB5"/>
<comment type="similarity">
    <text evidence="1">Belongs to the TMEM53 family.</text>
</comment>
<evidence type="ECO:0000313" key="9">
    <source>
        <dbReference type="Proteomes" id="UP001152320"/>
    </source>
</evidence>
<dbReference type="GO" id="GO:0005640">
    <property type="term" value="C:nuclear outer membrane"/>
    <property type="evidence" value="ECO:0007669"/>
    <property type="project" value="UniProtKB-SubCell"/>
</dbReference>
<keyword evidence="9" id="KW-1185">Reference proteome</keyword>
<reference evidence="8" key="1">
    <citation type="submission" date="2021-10" db="EMBL/GenBank/DDBJ databases">
        <title>Tropical sea cucumber genome reveals ecological adaptation and Cuvierian tubules defense mechanism.</title>
        <authorList>
            <person name="Chen T."/>
        </authorList>
    </citation>
    <scope>NUCLEOTIDE SEQUENCE</scope>
    <source>
        <strain evidence="8">Nanhai2018</strain>
        <tissue evidence="8">Muscle</tissue>
    </source>
</reference>
<dbReference type="SUPFAM" id="SSF53474">
    <property type="entry name" value="alpha/beta-Hydrolases"/>
    <property type="match status" value="1"/>
</dbReference>
<keyword evidence="3 7" id="KW-1133">Transmembrane helix</keyword>
<dbReference type="PANTHER" id="PTHR12265:SF30">
    <property type="entry name" value="TRANSMEMBRANE PROTEIN 53"/>
    <property type="match status" value="1"/>
</dbReference>
<evidence type="ECO:0000256" key="4">
    <source>
        <dbReference type="ARBA" id="ARBA00023136"/>
    </source>
</evidence>
<dbReference type="Proteomes" id="UP001152320">
    <property type="component" value="Chromosome 6"/>
</dbReference>
<keyword evidence="5" id="KW-0539">Nucleus</keyword>
<name>A0A9Q1HCB5_HOLLE</name>
<protein>
    <submittedName>
        <fullName evidence="8">Transmembrane protein 53</fullName>
    </submittedName>
</protein>
<comment type="subcellular location">
    <subcellularLocation>
        <location evidence="6">Nucleus outer membrane</location>
        <topology evidence="6">Single-pass membrane protein</topology>
    </subcellularLocation>
</comment>
<dbReference type="InterPro" id="IPR029058">
    <property type="entry name" value="AB_hydrolase_fold"/>
</dbReference>
<evidence type="ECO:0000256" key="6">
    <source>
        <dbReference type="ARBA" id="ARBA00034303"/>
    </source>
</evidence>
<proteinExistence type="inferred from homology"/>
<gene>
    <name evidence="8" type="ORF">HOLleu_15217</name>
</gene>
<dbReference type="Gene3D" id="3.40.50.1820">
    <property type="entry name" value="alpha/beta hydrolase"/>
    <property type="match status" value="1"/>
</dbReference>
<dbReference type="PANTHER" id="PTHR12265">
    <property type="entry name" value="TRANSMEMBRANE PROTEIN 53"/>
    <property type="match status" value="1"/>
</dbReference>
<dbReference type="OrthoDB" id="77878at2759"/>
<comment type="caution">
    <text evidence="8">The sequence shown here is derived from an EMBL/GenBank/DDBJ whole genome shotgun (WGS) entry which is preliminary data.</text>
</comment>
<feature type="transmembrane region" description="Helical" evidence="7">
    <location>
        <begin position="170"/>
        <end position="190"/>
    </location>
</feature>
<evidence type="ECO:0000256" key="2">
    <source>
        <dbReference type="ARBA" id="ARBA00022692"/>
    </source>
</evidence>
<evidence type="ECO:0000256" key="7">
    <source>
        <dbReference type="SAM" id="Phobius"/>
    </source>
</evidence>
<organism evidence="8 9">
    <name type="scientific">Holothuria leucospilota</name>
    <name type="common">Black long sea cucumber</name>
    <name type="synonym">Mertensiothuria leucospilota</name>
    <dbReference type="NCBI Taxonomy" id="206669"/>
    <lineage>
        <taxon>Eukaryota</taxon>
        <taxon>Metazoa</taxon>
        <taxon>Echinodermata</taxon>
        <taxon>Eleutherozoa</taxon>
        <taxon>Echinozoa</taxon>
        <taxon>Holothuroidea</taxon>
        <taxon>Aspidochirotacea</taxon>
        <taxon>Aspidochirotida</taxon>
        <taxon>Holothuriidae</taxon>
        <taxon>Holothuria</taxon>
    </lineage>
</organism>
<evidence type="ECO:0000256" key="1">
    <source>
        <dbReference type="ARBA" id="ARBA00007387"/>
    </source>
</evidence>
<dbReference type="Pfam" id="PF05705">
    <property type="entry name" value="DUF829"/>
    <property type="match status" value="1"/>
</dbReference>
<sequence>MGKGAKDAEEEGELDYHVTFPPAISTDVEGEDGQSVPKHEPVVMLFGWAGCADKNLAKYSAIHQSKGYTTIRYTAPRSKIFGNPDSIRDTAYKLLELLFDLGLEENPIIFHVFSNGGSFIYRHIMELLTNGENPQFSNLKVAGSILDSTPSDPRIWTAMKAIFHSRNTPILTTIFLMLMFAVLAILDLVLPKAFRKASSLSTHLQSIEGNPSKKPQLFLYSNVDNLCDYKRVEEVIARRQELGVEVWQVCWNDSEHVAHFLKHKDEYMKKVLDFIKFCVEEQDSS</sequence>
<evidence type="ECO:0000256" key="3">
    <source>
        <dbReference type="ARBA" id="ARBA00022989"/>
    </source>
</evidence>
<keyword evidence="4 7" id="KW-0472">Membrane</keyword>
<dbReference type="InterPro" id="IPR008547">
    <property type="entry name" value="DUF829_TMEM53"/>
</dbReference>